<reference evidence="2" key="1">
    <citation type="submission" date="2022-07" db="EMBL/GenBank/DDBJ databases">
        <title>Draft genome sequence of Zalerion maritima ATCC 34329, a (micro)plastics degrading marine fungus.</title>
        <authorList>
            <person name="Paco A."/>
            <person name="Goncalves M.F.M."/>
            <person name="Rocha-Santos T.A.P."/>
            <person name="Alves A."/>
        </authorList>
    </citation>
    <scope>NUCLEOTIDE SEQUENCE</scope>
    <source>
        <strain evidence="2">ATCC 34329</strain>
    </source>
</reference>
<accession>A0AAD5RWM6</accession>
<dbReference type="AlphaFoldDB" id="A0AAD5RWM6"/>
<keyword evidence="3" id="KW-1185">Reference proteome</keyword>
<proteinExistence type="predicted"/>
<dbReference type="Pfam" id="PF11913">
    <property type="entry name" value="DUF3431"/>
    <property type="match status" value="1"/>
</dbReference>
<dbReference type="PANTHER" id="PTHR37490:SF3">
    <property type="entry name" value="DUF3431 DOMAIN CONTAINING PROTEIN"/>
    <property type="match status" value="1"/>
</dbReference>
<name>A0AAD5RWM6_9PEZI</name>
<feature type="region of interest" description="Disordered" evidence="1">
    <location>
        <begin position="64"/>
        <end position="99"/>
    </location>
</feature>
<dbReference type="Proteomes" id="UP001201980">
    <property type="component" value="Unassembled WGS sequence"/>
</dbReference>
<feature type="compositionally biased region" description="Basic and acidic residues" evidence="1">
    <location>
        <begin position="525"/>
        <end position="592"/>
    </location>
</feature>
<dbReference type="InterPro" id="IPR021838">
    <property type="entry name" value="DUF3431"/>
</dbReference>
<dbReference type="EMBL" id="JAKWBI020000046">
    <property type="protein sequence ID" value="KAJ2904733.1"/>
    <property type="molecule type" value="Genomic_DNA"/>
</dbReference>
<feature type="compositionally biased region" description="Acidic residues" evidence="1">
    <location>
        <begin position="620"/>
        <end position="636"/>
    </location>
</feature>
<evidence type="ECO:0000256" key="1">
    <source>
        <dbReference type="SAM" id="MobiDB-lite"/>
    </source>
</evidence>
<comment type="caution">
    <text evidence="2">The sequence shown here is derived from an EMBL/GenBank/DDBJ whole genome shotgun (WGS) entry which is preliminary data.</text>
</comment>
<dbReference type="PANTHER" id="PTHR37490">
    <property type="entry name" value="EXPRESSED PROTEIN"/>
    <property type="match status" value="1"/>
</dbReference>
<sequence length="636" mass="72331">MVSLGVKVSPRIRALLLALISLFFMLLLYRHVSWAQISMQPVPVEPNLVQEAGVGIDVAKEHNGKNQDHQDALEDNGNNETAHEGTDTKSSLSTATASPPLESEHANAAMTLKDSIAAVEETILIPKPESTNTEAASGAAEPAVDEKSTPPEPNPTPKDPKSDDKESKKPQSEESRLPDTADTPAEEEPNATTSIPQPRISLQTASEMKMNETMDTVELVVGKIKNEVTNWITDNLGHWNVSIYEVDDQNAELNVPMNKGHEAMVYLTYDSLPEYTIFHHSKQFQWHNDDPDSDSLTNLRRLQFPYIKENGYASLRCTTSIGCPAEIRPIDDAGKYLQELHCKGYWMDAYRMMFPGEPVPVVVGTPCCAQFAATRETILGRPKEDYERMRKWLFDTELKDGISGRVFEYLWHIIFGKEAVFCPDEDTCYCQLYGKCGDAWRKGEEEYRRKKNEQRRKEKERQRKEEERREKEKERKRKEEERRKKKEERRKKLEEERERKMKEQQEFEEGLRHYAQSSEEEEESDREKKKEKENDGGGKGEQHKNEGGGNNEEYRKKASKEAAEGIHPHPHKEPPPVEDEPPKEHPEVHPEELPVFQPGPGPGPEVSAGTAATPPSEPENQPDIEETDSEAEQPDS</sequence>
<feature type="compositionally biased region" description="Basic and acidic residues" evidence="1">
    <location>
        <begin position="490"/>
        <end position="512"/>
    </location>
</feature>
<feature type="compositionally biased region" description="Polar residues" evidence="1">
    <location>
        <begin position="88"/>
        <end position="97"/>
    </location>
</feature>
<organism evidence="2 3">
    <name type="scientific">Zalerion maritima</name>
    <dbReference type="NCBI Taxonomy" id="339359"/>
    <lineage>
        <taxon>Eukaryota</taxon>
        <taxon>Fungi</taxon>
        <taxon>Dikarya</taxon>
        <taxon>Ascomycota</taxon>
        <taxon>Pezizomycotina</taxon>
        <taxon>Sordariomycetes</taxon>
        <taxon>Lulworthiomycetidae</taxon>
        <taxon>Lulworthiales</taxon>
        <taxon>Lulworthiaceae</taxon>
        <taxon>Zalerion</taxon>
    </lineage>
</organism>
<feature type="compositionally biased region" description="Basic and acidic residues" evidence="1">
    <location>
        <begin position="158"/>
        <end position="179"/>
    </location>
</feature>
<feature type="compositionally biased region" description="Basic and acidic residues" evidence="1">
    <location>
        <begin position="455"/>
        <end position="482"/>
    </location>
</feature>
<protein>
    <submittedName>
        <fullName evidence="2">Uncharacterized protein</fullName>
    </submittedName>
</protein>
<feature type="region of interest" description="Disordered" evidence="1">
    <location>
        <begin position="447"/>
        <end position="636"/>
    </location>
</feature>
<evidence type="ECO:0000313" key="2">
    <source>
        <dbReference type="EMBL" id="KAJ2904733.1"/>
    </source>
</evidence>
<evidence type="ECO:0000313" key="3">
    <source>
        <dbReference type="Proteomes" id="UP001201980"/>
    </source>
</evidence>
<feature type="compositionally biased region" description="Polar residues" evidence="1">
    <location>
        <begin position="190"/>
        <end position="200"/>
    </location>
</feature>
<gene>
    <name evidence="2" type="ORF">MKZ38_007351</name>
</gene>
<feature type="region of interest" description="Disordered" evidence="1">
    <location>
        <begin position="127"/>
        <end position="200"/>
    </location>
</feature>